<reference evidence="2 3" key="1">
    <citation type="journal article" date="2018" name="Nat. Ecol. Evol.">
        <title>Pezizomycetes genomes reveal the molecular basis of ectomycorrhizal truffle lifestyle.</title>
        <authorList>
            <person name="Murat C."/>
            <person name="Payen T."/>
            <person name="Noel B."/>
            <person name="Kuo A."/>
            <person name="Morin E."/>
            <person name="Chen J."/>
            <person name="Kohler A."/>
            <person name="Krizsan K."/>
            <person name="Balestrini R."/>
            <person name="Da Silva C."/>
            <person name="Montanini B."/>
            <person name="Hainaut M."/>
            <person name="Levati E."/>
            <person name="Barry K.W."/>
            <person name="Belfiori B."/>
            <person name="Cichocki N."/>
            <person name="Clum A."/>
            <person name="Dockter R.B."/>
            <person name="Fauchery L."/>
            <person name="Guy J."/>
            <person name="Iotti M."/>
            <person name="Le Tacon F."/>
            <person name="Lindquist E.A."/>
            <person name="Lipzen A."/>
            <person name="Malagnac F."/>
            <person name="Mello A."/>
            <person name="Molinier V."/>
            <person name="Miyauchi S."/>
            <person name="Poulain J."/>
            <person name="Riccioni C."/>
            <person name="Rubini A."/>
            <person name="Sitrit Y."/>
            <person name="Splivallo R."/>
            <person name="Traeger S."/>
            <person name="Wang M."/>
            <person name="Zifcakova L."/>
            <person name="Wipf D."/>
            <person name="Zambonelli A."/>
            <person name="Paolocci F."/>
            <person name="Nowrousian M."/>
            <person name="Ottonello S."/>
            <person name="Baldrian P."/>
            <person name="Spatafora J.W."/>
            <person name="Henrissat B."/>
            <person name="Nagy L.G."/>
            <person name="Aury J.M."/>
            <person name="Wincker P."/>
            <person name="Grigoriev I.V."/>
            <person name="Bonfante P."/>
            <person name="Martin F.M."/>
        </authorList>
    </citation>
    <scope>NUCLEOTIDE SEQUENCE [LARGE SCALE GENOMIC DNA]</scope>
    <source>
        <strain evidence="2 3">120613-1</strain>
    </source>
</reference>
<dbReference type="Proteomes" id="UP000276215">
    <property type="component" value="Unassembled WGS sequence"/>
</dbReference>
<evidence type="ECO:0000313" key="2">
    <source>
        <dbReference type="EMBL" id="RPA91414.1"/>
    </source>
</evidence>
<keyword evidence="1" id="KW-0812">Transmembrane</keyword>
<evidence type="ECO:0000256" key="1">
    <source>
        <dbReference type="SAM" id="Phobius"/>
    </source>
</evidence>
<evidence type="ECO:0000313" key="3">
    <source>
        <dbReference type="Proteomes" id="UP000276215"/>
    </source>
</evidence>
<name>A0A3N4JC56_9PEZI</name>
<dbReference type="EMBL" id="ML120498">
    <property type="protein sequence ID" value="RPA91414.1"/>
    <property type="molecule type" value="Genomic_DNA"/>
</dbReference>
<sequence>MSFFESCFPSLSQNLIRIPLLHNRGCNFMQLPYRWRESKAAAKITPFYNYSLLFRQKLLPLLTLLFAVFSSLLAMHHSAWSCSNHRCSNRQTWSHSCCSHFDRHLFSYSYWNRAVFLRHN</sequence>
<gene>
    <name evidence="2" type="ORF">L873DRAFT_317239</name>
</gene>
<keyword evidence="3" id="KW-1185">Reference proteome</keyword>
<keyword evidence="1" id="KW-1133">Transmembrane helix</keyword>
<organism evidence="2 3">
    <name type="scientific">Choiromyces venosus 120613-1</name>
    <dbReference type="NCBI Taxonomy" id="1336337"/>
    <lineage>
        <taxon>Eukaryota</taxon>
        <taxon>Fungi</taxon>
        <taxon>Dikarya</taxon>
        <taxon>Ascomycota</taxon>
        <taxon>Pezizomycotina</taxon>
        <taxon>Pezizomycetes</taxon>
        <taxon>Pezizales</taxon>
        <taxon>Tuberaceae</taxon>
        <taxon>Choiromyces</taxon>
    </lineage>
</organism>
<keyword evidence="1" id="KW-0472">Membrane</keyword>
<protein>
    <submittedName>
        <fullName evidence="2">Uncharacterized protein</fullName>
    </submittedName>
</protein>
<proteinExistence type="predicted"/>
<dbReference type="AlphaFoldDB" id="A0A3N4JC56"/>
<feature type="transmembrane region" description="Helical" evidence="1">
    <location>
        <begin position="58"/>
        <end position="80"/>
    </location>
</feature>
<accession>A0A3N4JC56</accession>